<keyword evidence="3" id="KW-0238">DNA-binding</keyword>
<evidence type="ECO:0000256" key="3">
    <source>
        <dbReference type="ARBA" id="ARBA00023125"/>
    </source>
</evidence>
<dbReference type="RefSeq" id="WP_094264090.1">
    <property type="nucleotide sequence ID" value="NZ_NOWF01000004.1"/>
</dbReference>
<dbReference type="Pfam" id="PF00270">
    <property type="entry name" value="DEAD"/>
    <property type="match status" value="1"/>
</dbReference>
<dbReference type="GO" id="GO:0043138">
    <property type="term" value="F:3'-5' DNA helicase activity"/>
    <property type="evidence" value="ECO:0007669"/>
    <property type="project" value="TreeGrafter"/>
</dbReference>
<dbReference type="GO" id="GO:0003677">
    <property type="term" value="F:DNA binding"/>
    <property type="evidence" value="ECO:0007669"/>
    <property type="project" value="UniProtKB-KW"/>
</dbReference>
<dbReference type="PROSITE" id="PS51192">
    <property type="entry name" value="HELICASE_ATP_BIND_1"/>
    <property type="match status" value="1"/>
</dbReference>
<evidence type="ECO:0000256" key="1">
    <source>
        <dbReference type="ARBA" id="ARBA00022741"/>
    </source>
</evidence>
<dbReference type="SMART" id="SM00487">
    <property type="entry name" value="DEXDc"/>
    <property type="match status" value="1"/>
</dbReference>
<dbReference type="SUPFAM" id="SSF52540">
    <property type="entry name" value="P-loop containing nucleoside triphosphate hydrolases"/>
    <property type="match status" value="1"/>
</dbReference>
<evidence type="ECO:0008006" key="8">
    <source>
        <dbReference type="Google" id="ProtNLM"/>
    </source>
</evidence>
<dbReference type="InterPro" id="IPR011545">
    <property type="entry name" value="DEAD/DEAH_box_helicase_dom"/>
</dbReference>
<comment type="caution">
    <text evidence="6">The sequence shown here is derived from an EMBL/GenBank/DDBJ whole genome shotgun (WGS) entry which is preliminary data.</text>
</comment>
<evidence type="ECO:0000259" key="5">
    <source>
        <dbReference type="PROSITE" id="PS51194"/>
    </source>
</evidence>
<keyword evidence="2" id="KW-0067">ATP-binding</keyword>
<evidence type="ECO:0000313" key="7">
    <source>
        <dbReference type="Proteomes" id="UP000215459"/>
    </source>
</evidence>
<accession>A0A235B6Y4</accession>
<sequence length="569" mass="64207">MLQLAVYEVKDRSFLTLSSDVDEYFWMLRGQRMRRFRTYSSVGQAWLEAEKRNDSFVAGKLSGLLGHPVPSMQSTDQIDGWTNMKQKADSLGRILGGRSLLWEEICSLLQGRWGGFTDEKELRRLLQVLLLTRQARLLPGVYTPGPAVHRKCNRCGGGAEDLEVTPCARCGRFCVLCDRCILLGKSRTCSGFFLFEPQKPFGTPDKKNVPFASVPLTSAQRDASEASLRWLDQSGDRDLLVWAVTGSGKTEVLLPVVHRVLERGEKVFWSSPRTDVVRELSGRLKRAFPATRLVALHKGSSQIWEEGDLFVGTAHQAFRLYHRFQLVIVDEADAYPLSADTGLSLALKRAAAPEGMRVLLTATPPPSWQRRVQKGRLEAVTLPARYHGYPLPEPHLRRVWRMWRKVDAGRPIPPLDSFLIRMEEVDGQALLFIPGVRDADRLQRWMERRHPRLFRRVASVSGKDAERASQVKAFREGRLQALITTTILERGVTVPRCHVAVLGADHPVFDGASLIQIAGRVGRSPEYRQGRVFFFASENTEGQRRALREIRKMNRLAVSGGYLKKEVGS</sequence>
<dbReference type="EMBL" id="NOWF01000004">
    <property type="protein sequence ID" value="OYD08056.1"/>
    <property type="molecule type" value="Genomic_DNA"/>
</dbReference>
<evidence type="ECO:0000259" key="4">
    <source>
        <dbReference type="PROSITE" id="PS51192"/>
    </source>
</evidence>
<dbReference type="PROSITE" id="PS51194">
    <property type="entry name" value="HELICASE_CTER"/>
    <property type="match status" value="1"/>
</dbReference>
<dbReference type="Pfam" id="PF00271">
    <property type="entry name" value="Helicase_C"/>
    <property type="match status" value="1"/>
</dbReference>
<feature type="domain" description="Helicase C-terminal" evidence="5">
    <location>
        <begin position="414"/>
        <end position="569"/>
    </location>
</feature>
<dbReference type="Gene3D" id="3.40.50.300">
    <property type="entry name" value="P-loop containing nucleotide triphosphate hydrolases"/>
    <property type="match status" value="2"/>
</dbReference>
<dbReference type="GO" id="GO:0006310">
    <property type="term" value="P:DNA recombination"/>
    <property type="evidence" value="ECO:0007669"/>
    <property type="project" value="TreeGrafter"/>
</dbReference>
<dbReference type="SMART" id="SM00490">
    <property type="entry name" value="HELICc"/>
    <property type="match status" value="1"/>
</dbReference>
<dbReference type="GO" id="GO:0005524">
    <property type="term" value="F:ATP binding"/>
    <property type="evidence" value="ECO:0007669"/>
    <property type="project" value="UniProtKB-KW"/>
</dbReference>
<reference evidence="6 7" key="1">
    <citation type="submission" date="2017-07" db="EMBL/GenBank/DDBJ databases">
        <title>The genome sequence of Paludifilum halophilum highlights mechanisms for microbial adaptation to high salt environemnts.</title>
        <authorList>
            <person name="Belbahri L."/>
        </authorList>
    </citation>
    <scope>NUCLEOTIDE SEQUENCE [LARGE SCALE GENOMIC DNA]</scope>
    <source>
        <strain evidence="6 7">DSM 102817</strain>
    </source>
</reference>
<dbReference type="AlphaFoldDB" id="A0A235B6Y4"/>
<keyword evidence="7" id="KW-1185">Reference proteome</keyword>
<evidence type="ECO:0000313" key="6">
    <source>
        <dbReference type="EMBL" id="OYD08056.1"/>
    </source>
</evidence>
<dbReference type="OrthoDB" id="2077914at2"/>
<feature type="domain" description="Helicase ATP-binding" evidence="4">
    <location>
        <begin position="230"/>
        <end position="382"/>
    </location>
</feature>
<dbReference type="GO" id="GO:0006302">
    <property type="term" value="P:double-strand break repair"/>
    <property type="evidence" value="ECO:0007669"/>
    <property type="project" value="TreeGrafter"/>
</dbReference>
<dbReference type="InterPro" id="IPR014001">
    <property type="entry name" value="Helicase_ATP-bd"/>
</dbReference>
<dbReference type="GO" id="GO:0006270">
    <property type="term" value="P:DNA replication initiation"/>
    <property type="evidence" value="ECO:0007669"/>
    <property type="project" value="TreeGrafter"/>
</dbReference>
<dbReference type="Proteomes" id="UP000215459">
    <property type="component" value="Unassembled WGS sequence"/>
</dbReference>
<protein>
    <recommendedName>
        <fullName evidence="8">DNA/RNA helicase</fullName>
    </recommendedName>
</protein>
<gene>
    <name evidence="6" type="ORF">CHM34_08050</name>
</gene>
<dbReference type="PANTHER" id="PTHR30580">
    <property type="entry name" value="PRIMOSOMAL PROTEIN N"/>
    <property type="match status" value="1"/>
</dbReference>
<name>A0A235B6Y4_9BACL</name>
<organism evidence="6 7">
    <name type="scientific">Paludifilum halophilum</name>
    <dbReference type="NCBI Taxonomy" id="1642702"/>
    <lineage>
        <taxon>Bacteria</taxon>
        <taxon>Bacillati</taxon>
        <taxon>Bacillota</taxon>
        <taxon>Bacilli</taxon>
        <taxon>Bacillales</taxon>
        <taxon>Thermoactinomycetaceae</taxon>
        <taxon>Paludifilum</taxon>
    </lineage>
</organism>
<evidence type="ECO:0000256" key="2">
    <source>
        <dbReference type="ARBA" id="ARBA00022840"/>
    </source>
</evidence>
<keyword evidence="1" id="KW-0547">Nucleotide-binding</keyword>
<proteinExistence type="predicted"/>
<dbReference type="PANTHER" id="PTHR30580:SF1">
    <property type="entry name" value="COMF OPERON PROTEIN 1"/>
    <property type="match status" value="1"/>
</dbReference>
<dbReference type="InterPro" id="IPR027417">
    <property type="entry name" value="P-loop_NTPase"/>
</dbReference>
<dbReference type="InterPro" id="IPR001650">
    <property type="entry name" value="Helicase_C-like"/>
</dbReference>